<feature type="domain" description="ThuA-like" evidence="3">
    <location>
        <begin position="98"/>
        <end position="289"/>
    </location>
</feature>
<evidence type="ECO:0000313" key="4">
    <source>
        <dbReference type="EMBL" id="TWU11071.1"/>
    </source>
</evidence>
<dbReference type="Pfam" id="PF06283">
    <property type="entry name" value="ThuA"/>
    <property type="match status" value="1"/>
</dbReference>
<proteinExistence type="predicted"/>
<feature type="signal peptide" evidence="2">
    <location>
        <begin position="1"/>
        <end position="30"/>
    </location>
</feature>
<protein>
    <recommendedName>
        <fullName evidence="3">ThuA-like domain-containing protein</fullName>
    </recommendedName>
</protein>
<accession>A0A5C6BHP9</accession>
<dbReference type="Proteomes" id="UP000319908">
    <property type="component" value="Unassembled WGS sequence"/>
</dbReference>
<keyword evidence="2" id="KW-0732">Signal</keyword>
<organism evidence="4 5">
    <name type="scientific">Allorhodopirellula heiligendammensis</name>
    <dbReference type="NCBI Taxonomy" id="2714739"/>
    <lineage>
        <taxon>Bacteria</taxon>
        <taxon>Pseudomonadati</taxon>
        <taxon>Planctomycetota</taxon>
        <taxon>Planctomycetia</taxon>
        <taxon>Pirellulales</taxon>
        <taxon>Pirellulaceae</taxon>
        <taxon>Allorhodopirellula</taxon>
    </lineage>
</organism>
<sequence>MTTTSMWVRIRTSILSTLFLCICTASIAQGDDTTLVFEPSSPAIGHIVLVSGDEEYRSEESMPMLGKILSQRHGFKCTVIFSLSADGSYIDPNDAEGLRGLAALDDADLMIIGTRFRHPNKDEAEHITKFLNDGKPVIGIRTATHAFTGKGEFGGKIPFGQWGRQILGEQWVSHHGRHKSQGARGVIVDANADHPILNSVEDVFAPSDVYGVIHLTDDDKILLRAAVTESLDPQSKNITGAKNDPMQPFAWLHTYESPSGNHGQAFATTSGASVDFLNEDLRRMIVNAAFFLTGHDVPAKANVEFVDPFHPTFFGFIKDPDFWKNADRQPSDYGLGKTPELPDPPGSPEWP</sequence>
<dbReference type="InterPro" id="IPR029010">
    <property type="entry name" value="ThuA-like"/>
</dbReference>
<evidence type="ECO:0000256" key="2">
    <source>
        <dbReference type="SAM" id="SignalP"/>
    </source>
</evidence>
<comment type="caution">
    <text evidence="4">The sequence shown here is derived from an EMBL/GenBank/DDBJ whole genome shotgun (WGS) entry which is preliminary data.</text>
</comment>
<dbReference type="AlphaFoldDB" id="A0A5C6BHP9"/>
<evidence type="ECO:0000256" key="1">
    <source>
        <dbReference type="SAM" id="MobiDB-lite"/>
    </source>
</evidence>
<dbReference type="EMBL" id="SJPU01000003">
    <property type="protein sequence ID" value="TWU11071.1"/>
    <property type="molecule type" value="Genomic_DNA"/>
</dbReference>
<keyword evidence="5" id="KW-1185">Reference proteome</keyword>
<dbReference type="InterPro" id="IPR029062">
    <property type="entry name" value="Class_I_gatase-like"/>
</dbReference>
<feature type="region of interest" description="Disordered" evidence="1">
    <location>
        <begin position="327"/>
        <end position="351"/>
    </location>
</feature>
<evidence type="ECO:0000313" key="5">
    <source>
        <dbReference type="Proteomes" id="UP000319908"/>
    </source>
</evidence>
<dbReference type="SUPFAM" id="SSF52317">
    <property type="entry name" value="Class I glutamine amidotransferase-like"/>
    <property type="match status" value="1"/>
</dbReference>
<reference evidence="4 5" key="1">
    <citation type="journal article" date="2020" name="Antonie Van Leeuwenhoek">
        <title>Rhodopirellula heiligendammensis sp. nov., Rhodopirellula pilleata sp. nov., and Rhodopirellula solitaria sp. nov. isolated from natural or artificial marine surfaces in Northern Germany and California, USA, and emended description of the genus Rhodopirellula.</title>
        <authorList>
            <person name="Kallscheuer N."/>
            <person name="Wiegand S."/>
            <person name="Jogler M."/>
            <person name="Boedeker C."/>
            <person name="Peeters S.H."/>
            <person name="Rast P."/>
            <person name="Heuer A."/>
            <person name="Jetten M.S.M."/>
            <person name="Rohde M."/>
            <person name="Jogler C."/>
        </authorList>
    </citation>
    <scope>NUCLEOTIDE SEQUENCE [LARGE SCALE GENOMIC DNA]</scope>
    <source>
        <strain evidence="4 5">Poly21</strain>
    </source>
</reference>
<name>A0A5C6BHP9_9BACT</name>
<feature type="chain" id="PRO_5023098788" description="ThuA-like domain-containing protein" evidence="2">
    <location>
        <begin position="31"/>
        <end position="351"/>
    </location>
</feature>
<dbReference type="Gene3D" id="3.40.50.880">
    <property type="match status" value="1"/>
</dbReference>
<feature type="compositionally biased region" description="Pro residues" evidence="1">
    <location>
        <begin position="341"/>
        <end position="351"/>
    </location>
</feature>
<evidence type="ECO:0000259" key="3">
    <source>
        <dbReference type="Pfam" id="PF06283"/>
    </source>
</evidence>
<dbReference type="RefSeq" id="WP_302120290.1">
    <property type="nucleotide sequence ID" value="NZ_SJPU01000003.1"/>
</dbReference>
<gene>
    <name evidence="4" type="ORF">Poly21_49780</name>
</gene>